<name>A0A8H4AUZ3_GIGMA</name>
<dbReference type="OrthoDB" id="2431379at2759"/>
<evidence type="ECO:0000313" key="2">
    <source>
        <dbReference type="Proteomes" id="UP000439903"/>
    </source>
</evidence>
<protein>
    <submittedName>
        <fullName evidence="1">Protein far1-related sequence 11-like isoform x1</fullName>
    </submittedName>
</protein>
<reference evidence="1 2" key="1">
    <citation type="journal article" date="2019" name="Environ. Microbiol.">
        <title>At the nexus of three kingdoms: the genome of the mycorrhizal fungus Gigaspora margarita provides insights into plant, endobacterial and fungal interactions.</title>
        <authorList>
            <person name="Venice F."/>
            <person name="Ghignone S."/>
            <person name="Salvioli di Fossalunga A."/>
            <person name="Amselem J."/>
            <person name="Novero M."/>
            <person name="Xianan X."/>
            <person name="Sedzielewska Toro K."/>
            <person name="Morin E."/>
            <person name="Lipzen A."/>
            <person name="Grigoriev I.V."/>
            <person name="Henrissat B."/>
            <person name="Martin F.M."/>
            <person name="Bonfante P."/>
        </authorList>
    </citation>
    <scope>NUCLEOTIDE SEQUENCE [LARGE SCALE GENOMIC DNA]</scope>
    <source>
        <strain evidence="1 2">BEG34</strain>
    </source>
</reference>
<organism evidence="1 2">
    <name type="scientific">Gigaspora margarita</name>
    <dbReference type="NCBI Taxonomy" id="4874"/>
    <lineage>
        <taxon>Eukaryota</taxon>
        <taxon>Fungi</taxon>
        <taxon>Fungi incertae sedis</taxon>
        <taxon>Mucoromycota</taxon>
        <taxon>Glomeromycotina</taxon>
        <taxon>Glomeromycetes</taxon>
        <taxon>Diversisporales</taxon>
        <taxon>Gigasporaceae</taxon>
        <taxon>Gigaspora</taxon>
    </lineage>
</organism>
<accession>A0A8H4AUZ3</accession>
<dbReference type="AlphaFoldDB" id="A0A8H4AUZ3"/>
<keyword evidence="2" id="KW-1185">Reference proteome</keyword>
<proteinExistence type="predicted"/>
<comment type="caution">
    <text evidence="1">The sequence shown here is derived from an EMBL/GenBank/DDBJ whole genome shotgun (WGS) entry which is preliminary data.</text>
</comment>
<dbReference type="Proteomes" id="UP000439903">
    <property type="component" value="Unassembled WGS sequence"/>
</dbReference>
<sequence>MNEAVMYYGKMVEIGDLNNLTLDTVDNGPIEFEYDFRQIRLNELLDGIDQSLITEVWEVKSIENKLHVGQHIVLLNNGYHLCTCILLLHWFCVLSQSDNAFFHISLIPKRWYKDEMIDLSVVSEPFVRGKSHEDKVSTLYVPSFSDVAESWNSALTEPPVQTAAKAMVESNLLRGLYLVLHEWTHAHEERSQHHTIVMYNRATKYDKMSKRNVEQDHIMEDNDQIMDAEYDQIIDDDEGSEIL</sequence>
<evidence type="ECO:0000313" key="1">
    <source>
        <dbReference type="EMBL" id="KAF0535610.1"/>
    </source>
</evidence>
<dbReference type="EMBL" id="WTPW01000204">
    <property type="protein sequence ID" value="KAF0535610.1"/>
    <property type="molecule type" value="Genomic_DNA"/>
</dbReference>
<gene>
    <name evidence="1" type="ORF">F8M41_009537</name>
</gene>